<accession>X6NII6</accession>
<dbReference type="SUPFAM" id="SSF54236">
    <property type="entry name" value="Ubiquitin-like"/>
    <property type="match status" value="1"/>
</dbReference>
<dbReference type="Pfam" id="PF00240">
    <property type="entry name" value="ubiquitin"/>
    <property type="match status" value="1"/>
</dbReference>
<evidence type="ECO:0000313" key="3">
    <source>
        <dbReference type="Proteomes" id="UP000023152"/>
    </source>
</evidence>
<dbReference type="PROSITE" id="PS50053">
    <property type="entry name" value="UBIQUITIN_2"/>
    <property type="match status" value="1"/>
</dbReference>
<dbReference type="PRINTS" id="PR00348">
    <property type="entry name" value="UBIQUITIN"/>
</dbReference>
<reference evidence="2 3" key="1">
    <citation type="journal article" date="2013" name="Curr. Biol.">
        <title>The Genome of the Foraminiferan Reticulomyxa filosa.</title>
        <authorList>
            <person name="Glockner G."/>
            <person name="Hulsmann N."/>
            <person name="Schleicher M."/>
            <person name="Noegel A.A."/>
            <person name="Eichinger L."/>
            <person name="Gallinger C."/>
            <person name="Pawlowski J."/>
            <person name="Sierra R."/>
            <person name="Euteneuer U."/>
            <person name="Pillet L."/>
            <person name="Moustafa A."/>
            <person name="Platzer M."/>
            <person name="Groth M."/>
            <person name="Szafranski K."/>
            <person name="Schliwa M."/>
        </authorList>
    </citation>
    <scope>NUCLEOTIDE SEQUENCE [LARGE SCALE GENOMIC DNA]</scope>
</reference>
<name>X6NII6_RETFI</name>
<organism evidence="2 3">
    <name type="scientific">Reticulomyxa filosa</name>
    <dbReference type="NCBI Taxonomy" id="46433"/>
    <lineage>
        <taxon>Eukaryota</taxon>
        <taxon>Sar</taxon>
        <taxon>Rhizaria</taxon>
        <taxon>Retaria</taxon>
        <taxon>Foraminifera</taxon>
        <taxon>Monothalamids</taxon>
        <taxon>Reticulomyxidae</taxon>
        <taxon>Reticulomyxa</taxon>
    </lineage>
</organism>
<dbReference type="EMBL" id="ASPP01008054">
    <property type="protein sequence ID" value="ETO26140.1"/>
    <property type="molecule type" value="Genomic_DNA"/>
</dbReference>
<dbReference type="Proteomes" id="UP000023152">
    <property type="component" value="Unassembled WGS sequence"/>
</dbReference>
<evidence type="ECO:0000313" key="2">
    <source>
        <dbReference type="EMBL" id="ETO26140.1"/>
    </source>
</evidence>
<dbReference type="InterPro" id="IPR019956">
    <property type="entry name" value="Ubiquitin_dom"/>
</dbReference>
<dbReference type="InterPro" id="IPR029071">
    <property type="entry name" value="Ubiquitin-like_domsf"/>
</dbReference>
<dbReference type="Gene3D" id="3.10.20.90">
    <property type="entry name" value="Phosphatidylinositol 3-kinase Catalytic Subunit, Chain A, domain 1"/>
    <property type="match status" value="1"/>
</dbReference>
<feature type="domain" description="Ubiquitin-like" evidence="1">
    <location>
        <begin position="134"/>
        <end position="211"/>
    </location>
</feature>
<sequence>MQLLYNSSLPNFLHQASIRNHEIAKGPPPCYYTFPQLTNGRYNEMIQCVMTQCYEQWQLPKHLIEQILLPLIGSHKENCGLYNFDDCGTNLIEYWNKHYGDLILPAPNDMTDKKLLMKPVTPPEIKRLKEIGCMQIFVKTLTGKTLTLACEPSMTIANVKDLIQYNYYDNMDASDLRLIFAGKRLEDGRTLADYMIQKESTLHLVFRLRGGELTTFDLKSQQMFCFFI</sequence>
<keyword evidence="3" id="KW-1185">Reference proteome</keyword>
<proteinExistence type="predicted"/>
<dbReference type="FunFam" id="3.10.20.90:FF:000428">
    <property type="entry name" value="Polyubiquitin-C"/>
    <property type="match status" value="1"/>
</dbReference>
<gene>
    <name evidence="2" type="ORF">RFI_10999</name>
</gene>
<comment type="caution">
    <text evidence="2">The sequence shown here is derived from an EMBL/GenBank/DDBJ whole genome shotgun (WGS) entry which is preliminary data.</text>
</comment>
<dbReference type="AlphaFoldDB" id="X6NII6"/>
<dbReference type="OrthoDB" id="267397at2759"/>
<dbReference type="SMART" id="SM00213">
    <property type="entry name" value="UBQ"/>
    <property type="match status" value="1"/>
</dbReference>
<dbReference type="InterPro" id="IPR050158">
    <property type="entry name" value="Ubiquitin_ubiquitin-like"/>
</dbReference>
<dbReference type="PANTHER" id="PTHR10666">
    <property type="entry name" value="UBIQUITIN"/>
    <property type="match status" value="1"/>
</dbReference>
<dbReference type="InterPro" id="IPR000626">
    <property type="entry name" value="Ubiquitin-like_dom"/>
</dbReference>
<evidence type="ECO:0000259" key="1">
    <source>
        <dbReference type="PROSITE" id="PS50053"/>
    </source>
</evidence>
<protein>
    <submittedName>
        <fullName evidence="2">Ubiquitin</fullName>
    </submittedName>
</protein>